<dbReference type="AlphaFoldDB" id="A0A2T8HIJ0"/>
<gene>
    <name evidence="2" type="ORF">DC487_10045</name>
</gene>
<dbReference type="InterPro" id="IPR031329">
    <property type="entry name" value="NEUT/ALK_ceramidase_N"/>
</dbReference>
<dbReference type="EMBL" id="QDKG01000003">
    <property type="protein sequence ID" value="PVH25254.1"/>
    <property type="molecule type" value="Genomic_DNA"/>
</dbReference>
<accession>A0A2T8HIJ0</accession>
<evidence type="ECO:0000313" key="2">
    <source>
        <dbReference type="EMBL" id="PVH25254.1"/>
    </source>
</evidence>
<name>A0A2T8HIJ0_9SPHI</name>
<dbReference type="Pfam" id="PF04734">
    <property type="entry name" value="Ceramidase_alk"/>
    <property type="match status" value="1"/>
</dbReference>
<comment type="caution">
    <text evidence="2">The sequence shown here is derived from an EMBL/GenBank/DDBJ whole genome shotgun (WGS) entry which is preliminary data.</text>
</comment>
<reference evidence="2 3" key="1">
    <citation type="submission" date="2018-04" db="EMBL/GenBank/DDBJ databases">
        <title>Sphingobacterium cortibacter sp. nov.</title>
        <authorList>
            <person name="Li Y."/>
        </authorList>
    </citation>
    <scope>NUCLEOTIDE SEQUENCE [LARGE SCALE GENOMIC DNA]</scope>
    <source>
        <strain evidence="2 3">2c-3</strain>
    </source>
</reference>
<evidence type="ECO:0000259" key="1">
    <source>
        <dbReference type="Pfam" id="PF04734"/>
    </source>
</evidence>
<dbReference type="Proteomes" id="UP000245627">
    <property type="component" value="Unassembled WGS sequence"/>
</dbReference>
<keyword evidence="3" id="KW-1185">Reference proteome</keyword>
<evidence type="ECO:0000313" key="3">
    <source>
        <dbReference type="Proteomes" id="UP000245627"/>
    </source>
</evidence>
<organism evidence="2 3">
    <name type="scientific">Sphingobacterium corticibacter</name>
    <dbReference type="NCBI Taxonomy" id="2171749"/>
    <lineage>
        <taxon>Bacteria</taxon>
        <taxon>Pseudomonadati</taxon>
        <taxon>Bacteroidota</taxon>
        <taxon>Sphingobacteriia</taxon>
        <taxon>Sphingobacteriales</taxon>
        <taxon>Sphingobacteriaceae</taxon>
        <taxon>Sphingobacterium</taxon>
    </lineage>
</organism>
<sequence>MMKKALKIFLITAVSVFLILFALVERIDRTPMNETAHFKTWKTFISQKEFVERDGATKVGWAKVNITPSTSTPMAGYGNRWGKHYEAVHDSLYVRVIAVQNPSTTIYFLSADMLIIPPNITNRLEALLQKNNISLSNVHLSATHTHHGQGGWGLKLAGRLFAGAYDEDTEIRLANQFHDAIVQSTAQLEPAQIYFDEIEDTDNIRNRLPVEGGLIDPWIRNLIFKRADSTQAELVTYGAHPTVLNRKFLQLSRDYPGMLLDSIENEKGHFGLFMAGAVGSMGALSEGDSDIAWAKGMAHGLYSNMQDREQDGYRLLTDQLVSDYIEVPMPEQSARISLSYALRPWVFRTFFGAYPTYIKITKIGDVLMLGMPADFSGEIMTELDRYAQERGLHLMITSFNGGYIGYITPDKWYDTDLYETTTMSWNGFHSGGYFTQVAKDIIDKFAQ</sequence>
<protein>
    <recommendedName>
        <fullName evidence="1">Neutral/alkaline non-lysosomal ceramidase N-terminal domain-containing protein</fullName>
    </recommendedName>
</protein>
<dbReference type="OrthoDB" id="926204at2"/>
<dbReference type="RefSeq" id="WP_116775842.1">
    <property type="nucleotide sequence ID" value="NZ_QDKG01000003.1"/>
</dbReference>
<feature type="domain" description="Neutral/alkaline non-lysosomal ceramidase N-terminal" evidence="1">
    <location>
        <begin position="59"/>
        <end position="209"/>
    </location>
</feature>
<proteinExistence type="predicted"/>